<dbReference type="InterPro" id="IPR003593">
    <property type="entry name" value="AAA+_ATPase"/>
</dbReference>
<evidence type="ECO:0000259" key="5">
    <source>
        <dbReference type="PROSITE" id="PS50893"/>
    </source>
</evidence>
<sequence length="265" mass="28979">MMHGPSVIECRGLAVGYGSRRVVEGVELRLRSGEICCFLGQNGRGKTTLFRTLLGFIPPLAGSILLNGRPLGHWTPAERARMVAYVPQAHQSMFPFRVEEVVLFGRTAHLGLFASPGKGDWRVAQKAIEMLGIGHLAGKLFPEISGGERQMVMLARALAQEARMMILDEPSSNLDYGNQALLLRKVQELARQGIGIAMATHAPEHALQLDARVAALMDGGISVWERAEHALVPEVMKRLYSIDIDMIAASDSKGNPLRFFSPLNS</sequence>
<protein>
    <submittedName>
        <fullName evidence="6">ATP-binding cassette domain-containing protein</fullName>
    </submittedName>
</protein>
<dbReference type="PROSITE" id="PS00211">
    <property type="entry name" value="ABC_TRANSPORTER_1"/>
    <property type="match status" value="1"/>
</dbReference>
<evidence type="ECO:0000256" key="2">
    <source>
        <dbReference type="ARBA" id="ARBA00022448"/>
    </source>
</evidence>
<evidence type="ECO:0000313" key="6">
    <source>
        <dbReference type="EMBL" id="MWV55010.1"/>
    </source>
</evidence>
<dbReference type="Proteomes" id="UP000489351">
    <property type="component" value="Unassembled WGS sequence"/>
</dbReference>
<gene>
    <name evidence="6" type="ORF">GJ685_08080</name>
</gene>
<comment type="similarity">
    <text evidence="1">Belongs to the ABC transporter superfamily.</text>
</comment>
<dbReference type="Pfam" id="PF00005">
    <property type="entry name" value="ABC_tran"/>
    <property type="match status" value="1"/>
</dbReference>
<evidence type="ECO:0000256" key="3">
    <source>
        <dbReference type="ARBA" id="ARBA00022741"/>
    </source>
</evidence>
<evidence type="ECO:0000313" key="7">
    <source>
        <dbReference type="Proteomes" id="UP000489351"/>
    </source>
</evidence>
<proteinExistence type="inferred from homology"/>
<dbReference type="PANTHER" id="PTHR42734">
    <property type="entry name" value="METAL TRANSPORT SYSTEM ATP-BINDING PROTEIN TM_0124-RELATED"/>
    <property type="match status" value="1"/>
</dbReference>
<dbReference type="PROSITE" id="PS50893">
    <property type="entry name" value="ABC_TRANSPORTER_2"/>
    <property type="match status" value="1"/>
</dbReference>
<dbReference type="InterPro" id="IPR050153">
    <property type="entry name" value="Metal_Ion_Import_ABC"/>
</dbReference>
<dbReference type="GO" id="GO:0005524">
    <property type="term" value="F:ATP binding"/>
    <property type="evidence" value="ECO:0007669"/>
    <property type="project" value="UniProtKB-KW"/>
</dbReference>
<dbReference type="SMART" id="SM00382">
    <property type="entry name" value="AAA"/>
    <property type="match status" value="1"/>
</dbReference>
<dbReference type="RefSeq" id="WP_160460247.1">
    <property type="nucleotide sequence ID" value="NZ_WUBZ01000031.1"/>
</dbReference>
<dbReference type="InterPro" id="IPR017871">
    <property type="entry name" value="ABC_transporter-like_CS"/>
</dbReference>
<accession>A0ABW9UPM2</accession>
<dbReference type="InterPro" id="IPR003439">
    <property type="entry name" value="ABC_transporter-like_ATP-bd"/>
</dbReference>
<feature type="domain" description="ABC transporter" evidence="5">
    <location>
        <begin position="8"/>
        <end position="243"/>
    </location>
</feature>
<evidence type="ECO:0000256" key="1">
    <source>
        <dbReference type="ARBA" id="ARBA00005417"/>
    </source>
</evidence>
<keyword evidence="2" id="KW-0813">Transport</keyword>
<dbReference type="SUPFAM" id="SSF52540">
    <property type="entry name" value="P-loop containing nucleoside triphosphate hydrolases"/>
    <property type="match status" value="1"/>
</dbReference>
<keyword evidence="3" id="KW-0547">Nucleotide-binding</keyword>
<organism evidence="6 7">
    <name type="scientific">Chlorobium phaeovibrioides</name>
    <dbReference type="NCBI Taxonomy" id="1094"/>
    <lineage>
        <taxon>Bacteria</taxon>
        <taxon>Pseudomonadati</taxon>
        <taxon>Chlorobiota</taxon>
        <taxon>Chlorobiia</taxon>
        <taxon>Chlorobiales</taxon>
        <taxon>Chlorobiaceae</taxon>
        <taxon>Chlorobium/Pelodictyon group</taxon>
        <taxon>Chlorobium</taxon>
    </lineage>
</organism>
<keyword evidence="7" id="KW-1185">Reference proteome</keyword>
<evidence type="ECO:0000256" key="4">
    <source>
        <dbReference type="ARBA" id="ARBA00022840"/>
    </source>
</evidence>
<dbReference type="EMBL" id="WUBZ01000031">
    <property type="protein sequence ID" value="MWV55010.1"/>
    <property type="molecule type" value="Genomic_DNA"/>
</dbReference>
<name>A0ABW9UPM2_CHLPH</name>
<dbReference type="InterPro" id="IPR027417">
    <property type="entry name" value="P-loop_NTPase"/>
</dbReference>
<reference evidence="6 7" key="1">
    <citation type="submission" date="2019-11" db="EMBL/GenBank/DDBJ databases">
        <title>Green- and brown-colored morphotypes of Chlorobia in the stratified aquatic ecosystems of Kandalaksha Gulf (White Sea): A model for study of the accessory genome evolution.</title>
        <authorList>
            <person name="Grouzdev D.S."/>
        </authorList>
    </citation>
    <scope>NUCLEOTIDE SEQUENCE [LARGE SCALE GENOMIC DNA]</scope>
    <source>
        <strain evidence="6 7">ZM</strain>
    </source>
</reference>
<dbReference type="PANTHER" id="PTHR42734:SF6">
    <property type="entry name" value="MOLYBDATE IMPORT ATP-BINDING PROTEIN MOLC"/>
    <property type="match status" value="1"/>
</dbReference>
<dbReference type="Gene3D" id="3.40.50.300">
    <property type="entry name" value="P-loop containing nucleotide triphosphate hydrolases"/>
    <property type="match status" value="1"/>
</dbReference>
<keyword evidence="4 6" id="KW-0067">ATP-binding</keyword>
<comment type="caution">
    <text evidence="6">The sequence shown here is derived from an EMBL/GenBank/DDBJ whole genome shotgun (WGS) entry which is preliminary data.</text>
</comment>
<dbReference type="CDD" id="cd03214">
    <property type="entry name" value="ABC_Iron-Siderophores_B12_Hemin"/>
    <property type="match status" value="1"/>
</dbReference>